<dbReference type="EC" id="4.1.1.17" evidence="6"/>
<dbReference type="InterPro" id="IPR022653">
    <property type="entry name" value="De-COase2_pyr-phos_BS"/>
</dbReference>
<evidence type="ECO:0000256" key="1">
    <source>
        <dbReference type="ARBA" id="ARBA00001933"/>
    </source>
</evidence>
<dbReference type="EMBL" id="MN739631">
    <property type="protein sequence ID" value="QHT17022.1"/>
    <property type="molecule type" value="Genomic_DNA"/>
</dbReference>
<organism evidence="9">
    <name type="scientific">viral metagenome</name>
    <dbReference type="NCBI Taxonomy" id="1070528"/>
    <lineage>
        <taxon>unclassified sequences</taxon>
        <taxon>metagenomes</taxon>
        <taxon>organismal metagenomes</taxon>
    </lineage>
</organism>
<evidence type="ECO:0000256" key="3">
    <source>
        <dbReference type="ARBA" id="ARBA00022898"/>
    </source>
</evidence>
<dbReference type="GO" id="GO:0004586">
    <property type="term" value="F:ornithine decarboxylase activity"/>
    <property type="evidence" value="ECO:0007669"/>
    <property type="project" value="UniProtKB-EC"/>
</dbReference>
<dbReference type="FunFam" id="3.20.20.10:FF:000005">
    <property type="entry name" value="Ornithine decarboxylase"/>
    <property type="match status" value="1"/>
</dbReference>
<dbReference type="InterPro" id="IPR022644">
    <property type="entry name" value="De-COase2_N"/>
</dbReference>
<dbReference type="Gene3D" id="2.40.37.10">
    <property type="entry name" value="Lyase, Ornithine Decarboxylase, Chain A, domain 1"/>
    <property type="match status" value="1"/>
</dbReference>
<proteinExistence type="inferred from homology"/>
<comment type="similarity">
    <text evidence="2">Belongs to the Orn/Lys/Arg decarboxylase class-II family.</text>
</comment>
<dbReference type="CDD" id="cd00622">
    <property type="entry name" value="PLPDE_III_ODC"/>
    <property type="match status" value="1"/>
</dbReference>
<dbReference type="PROSITE" id="PS00878">
    <property type="entry name" value="ODR_DC_2_1"/>
    <property type="match status" value="1"/>
</dbReference>
<evidence type="ECO:0000256" key="2">
    <source>
        <dbReference type="ARBA" id="ARBA00008872"/>
    </source>
</evidence>
<sequence length="463" mass="52944">MTTIGLTEYNELIKTIVNDIVEQKKNENETYYDLVQEAKQPDNRVSFTETKYTEMKTLDNGFLQKYDVKLYGSDKDNYDIINDFLQENQSEEAFYIIDLGEIVKSYNNWIRLMPDVKPFYAVKCNPNPVILEALSELGVNFDCASEKEIRNIIDITNDPSRIIFANPIKMSSKIRFARSNDVDILVFDSEYELFKIKLFHPNAKLILRLAVDDSHSICRFNCKFGSKLNEVEELLTIAKTLKLNIIGFSFHVGSGCLSPEPFYNALADCRQATDIALKLGFNISIIDIGGGFPGVDKKIRFEDIANRVNDGIRDFFNEENANKKIQFIAEPGRYFAQKTHTLVINVIGKKVVFDEEKNEKINVYYLNEGTYGSFNCIQNDHYEPTLLPFNEQKETCFRSKIFGQSCDSIDVIANDILLPELAIGESLYVENFGSYTLSASSANFNGFTPTSKFKYIFKDQVQN</sequence>
<reference evidence="9" key="1">
    <citation type="journal article" date="2020" name="Nature">
        <title>Giant virus diversity and host interactions through global metagenomics.</title>
        <authorList>
            <person name="Schulz F."/>
            <person name="Roux S."/>
            <person name="Paez-Espino D."/>
            <person name="Jungbluth S."/>
            <person name="Walsh D.A."/>
            <person name="Denef V.J."/>
            <person name="McMahon K.D."/>
            <person name="Konstantinidis K.T."/>
            <person name="Eloe-Fadrosh E.A."/>
            <person name="Kyrpides N.C."/>
            <person name="Woyke T."/>
        </authorList>
    </citation>
    <scope>NUCLEOTIDE SEQUENCE</scope>
    <source>
        <strain evidence="9">GVMAG-M-3300023174-24</strain>
    </source>
</reference>
<protein>
    <recommendedName>
        <fullName evidence="6">ornithine decarboxylase</fullName>
        <ecNumber evidence="6">4.1.1.17</ecNumber>
    </recommendedName>
</protein>
<dbReference type="SUPFAM" id="SSF51419">
    <property type="entry name" value="PLP-binding barrel"/>
    <property type="match status" value="1"/>
</dbReference>
<dbReference type="InterPro" id="IPR000183">
    <property type="entry name" value="Orn/DAP/Arg_de-COase"/>
</dbReference>
<dbReference type="AlphaFoldDB" id="A0A6C0DL06"/>
<dbReference type="SUPFAM" id="SSF50621">
    <property type="entry name" value="Alanine racemase C-terminal domain-like"/>
    <property type="match status" value="1"/>
</dbReference>
<dbReference type="PANTHER" id="PTHR11482">
    <property type="entry name" value="ARGININE/DIAMINOPIMELATE/ORNITHINE DECARBOXYLASE"/>
    <property type="match status" value="1"/>
</dbReference>
<keyword evidence="4" id="KW-0456">Lyase</keyword>
<evidence type="ECO:0000256" key="4">
    <source>
        <dbReference type="ARBA" id="ARBA00023239"/>
    </source>
</evidence>
<dbReference type="InterPro" id="IPR029066">
    <property type="entry name" value="PLP-binding_barrel"/>
</dbReference>
<comment type="pathway">
    <text evidence="5">Amine and polyamine biosynthesis; putrescine biosynthesis via L-ornithine pathway; putrescine from L-ornithine: step 1/1.</text>
</comment>
<comment type="catalytic activity">
    <reaction evidence="7">
        <text>L-ornithine + H(+) = putrescine + CO2</text>
        <dbReference type="Rhea" id="RHEA:22964"/>
        <dbReference type="ChEBI" id="CHEBI:15378"/>
        <dbReference type="ChEBI" id="CHEBI:16526"/>
        <dbReference type="ChEBI" id="CHEBI:46911"/>
        <dbReference type="ChEBI" id="CHEBI:326268"/>
        <dbReference type="EC" id="4.1.1.17"/>
    </reaction>
</comment>
<accession>A0A6C0DL06</accession>
<name>A0A6C0DL06_9ZZZZ</name>
<dbReference type="InterPro" id="IPR009006">
    <property type="entry name" value="Ala_racemase/Decarboxylase_C"/>
</dbReference>
<dbReference type="PRINTS" id="PR01182">
    <property type="entry name" value="ORNDCRBXLASE"/>
</dbReference>
<feature type="domain" description="Orn/DAP/Arg decarboxylase 2 N-terminal" evidence="8">
    <location>
        <begin position="99"/>
        <end position="336"/>
    </location>
</feature>
<evidence type="ECO:0000313" key="9">
    <source>
        <dbReference type="EMBL" id="QHT17022.1"/>
    </source>
</evidence>
<evidence type="ECO:0000256" key="7">
    <source>
        <dbReference type="ARBA" id="ARBA00049127"/>
    </source>
</evidence>
<dbReference type="Gene3D" id="3.20.20.10">
    <property type="entry name" value="Alanine racemase"/>
    <property type="match status" value="1"/>
</dbReference>
<dbReference type="Pfam" id="PF02784">
    <property type="entry name" value="Orn_Arg_deC_N"/>
    <property type="match status" value="1"/>
</dbReference>
<comment type="cofactor">
    <cofactor evidence="1">
        <name>pyridoxal 5'-phosphate</name>
        <dbReference type="ChEBI" id="CHEBI:597326"/>
    </cofactor>
</comment>
<evidence type="ECO:0000259" key="8">
    <source>
        <dbReference type="Pfam" id="PF02784"/>
    </source>
</evidence>
<dbReference type="GO" id="GO:0005737">
    <property type="term" value="C:cytoplasm"/>
    <property type="evidence" value="ECO:0007669"/>
    <property type="project" value="TreeGrafter"/>
</dbReference>
<dbReference type="PRINTS" id="PR01179">
    <property type="entry name" value="ODADCRBXLASE"/>
</dbReference>
<evidence type="ECO:0000256" key="6">
    <source>
        <dbReference type="ARBA" id="ARBA00034138"/>
    </source>
</evidence>
<dbReference type="PANTHER" id="PTHR11482:SF6">
    <property type="entry name" value="ORNITHINE DECARBOXYLASE 1-RELATED"/>
    <property type="match status" value="1"/>
</dbReference>
<evidence type="ECO:0000256" key="5">
    <source>
        <dbReference type="ARBA" id="ARBA00034115"/>
    </source>
</evidence>
<keyword evidence="3" id="KW-0663">Pyridoxal phosphate</keyword>
<dbReference type="GO" id="GO:0033387">
    <property type="term" value="P:putrescine biosynthetic process from arginine, via ornithine"/>
    <property type="evidence" value="ECO:0007669"/>
    <property type="project" value="TreeGrafter"/>
</dbReference>
<dbReference type="InterPro" id="IPR002433">
    <property type="entry name" value="Orn_de-COase"/>
</dbReference>